<feature type="domain" description="GP-PDE" evidence="1">
    <location>
        <begin position="18"/>
        <end position="38"/>
    </location>
</feature>
<organism evidence="2 3">
    <name type="scientific">Staphylococcus pseudintermedius</name>
    <dbReference type="NCBI Taxonomy" id="283734"/>
    <lineage>
        <taxon>Bacteria</taxon>
        <taxon>Bacillati</taxon>
        <taxon>Bacillota</taxon>
        <taxon>Bacilli</taxon>
        <taxon>Bacillales</taxon>
        <taxon>Staphylococcaceae</taxon>
        <taxon>Staphylococcus</taxon>
        <taxon>Staphylococcus intermedius group</taxon>
    </lineage>
</organism>
<dbReference type="AlphaFoldDB" id="A0A317Z7P1"/>
<dbReference type="InterPro" id="IPR017946">
    <property type="entry name" value="PLC-like_Pdiesterase_TIM-brl"/>
</dbReference>
<accession>A0A317Z7P1</accession>
<evidence type="ECO:0000259" key="1">
    <source>
        <dbReference type="PROSITE" id="PS51704"/>
    </source>
</evidence>
<dbReference type="PROSITE" id="PS51704">
    <property type="entry name" value="GP_PDE"/>
    <property type="match status" value="1"/>
</dbReference>
<reference evidence="2 3" key="1">
    <citation type="journal article" date="2018" name="Vet. Microbiol.">
        <title>Clonal diversity and geographic distribution of methicillin-resistant Staphylococcus pseudintermedius from Australian animals: Discovery of novel sequence types.</title>
        <authorList>
            <person name="Worthing K.A."/>
            <person name="Abraham S."/>
            <person name="Coombs G.W."/>
            <person name="Pang S."/>
            <person name="Saputra S."/>
            <person name="Jordan D."/>
            <person name="Trott D.J."/>
            <person name="Norris J.M."/>
        </authorList>
    </citation>
    <scope>NUCLEOTIDE SEQUENCE [LARGE SCALE GENOMIC DNA]</scope>
    <source>
        <strain evidence="2 3">ST71 3</strain>
    </source>
</reference>
<sequence length="38" mass="4221">MFIQTEIKDLSSQGIHMTIIFAHRGLSSKAPENTVTAF</sequence>
<feature type="non-terminal residue" evidence="2">
    <location>
        <position position="38"/>
    </location>
</feature>
<proteinExistence type="predicted"/>
<dbReference type="EMBL" id="QEIV01000955">
    <property type="protein sequence ID" value="PWZ98076.1"/>
    <property type="molecule type" value="Genomic_DNA"/>
</dbReference>
<evidence type="ECO:0000313" key="2">
    <source>
        <dbReference type="EMBL" id="PWZ98076.1"/>
    </source>
</evidence>
<comment type="caution">
    <text evidence="2">The sequence shown here is derived from an EMBL/GenBank/DDBJ whole genome shotgun (WGS) entry which is preliminary data.</text>
</comment>
<dbReference type="InterPro" id="IPR030395">
    <property type="entry name" value="GP_PDE_dom"/>
</dbReference>
<gene>
    <name evidence="2" type="ORF">DD924_10105</name>
</gene>
<protein>
    <submittedName>
        <fullName evidence="2">Glycerophosphoryl diester phosphodiesterase</fullName>
    </submittedName>
</protein>
<dbReference type="Gene3D" id="3.20.20.190">
    <property type="entry name" value="Phosphatidylinositol (PI) phosphodiesterase"/>
    <property type="match status" value="1"/>
</dbReference>
<dbReference type="GO" id="GO:0006629">
    <property type="term" value="P:lipid metabolic process"/>
    <property type="evidence" value="ECO:0007669"/>
    <property type="project" value="InterPro"/>
</dbReference>
<evidence type="ECO:0000313" key="3">
    <source>
        <dbReference type="Proteomes" id="UP000246351"/>
    </source>
</evidence>
<dbReference type="GO" id="GO:0008081">
    <property type="term" value="F:phosphoric diester hydrolase activity"/>
    <property type="evidence" value="ECO:0007669"/>
    <property type="project" value="InterPro"/>
</dbReference>
<dbReference type="Proteomes" id="UP000246351">
    <property type="component" value="Unassembled WGS sequence"/>
</dbReference>
<name>A0A317Z7P1_STAPS</name>
<dbReference type="SUPFAM" id="SSF51695">
    <property type="entry name" value="PLC-like phosphodiesterases"/>
    <property type="match status" value="1"/>
</dbReference>